<reference evidence="2 3" key="1">
    <citation type="submission" date="2015-01" db="EMBL/GenBank/DDBJ databases">
        <title>The Genome Sequence of Exophiala sideris CBS121828.</title>
        <authorList>
            <consortium name="The Broad Institute Genomics Platform"/>
            <person name="Cuomo C."/>
            <person name="de Hoog S."/>
            <person name="Gorbushina A."/>
            <person name="Stielow B."/>
            <person name="Teixiera M."/>
            <person name="Abouelleil A."/>
            <person name="Chapman S.B."/>
            <person name="Priest M."/>
            <person name="Young S.K."/>
            <person name="Wortman J."/>
            <person name="Nusbaum C."/>
            <person name="Birren B."/>
        </authorList>
    </citation>
    <scope>NUCLEOTIDE SEQUENCE [LARGE SCALE GENOMIC DNA]</scope>
    <source>
        <strain evidence="2 3">CBS 121828</strain>
    </source>
</reference>
<evidence type="ECO:0000313" key="2">
    <source>
        <dbReference type="EMBL" id="KIV77091.1"/>
    </source>
</evidence>
<feature type="compositionally biased region" description="Polar residues" evidence="1">
    <location>
        <begin position="14"/>
        <end position="25"/>
    </location>
</feature>
<dbReference type="Proteomes" id="UP000053599">
    <property type="component" value="Unassembled WGS sequence"/>
</dbReference>
<accession>A0A0D1WPT4</accession>
<dbReference type="STRING" id="1016849.A0A0D1WPT4"/>
<dbReference type="HOGENOM" id="CLU_081631_2_2_1"/>
<proteinExistence type="predicted"/>
<evidence type="ECO:0008006" key="4">
    <source>
        <dbReference type="Google" id="ProtNLM"/>
    </source>
</evidence>
<gene>
    <name evidence="2" type="ORF">PV11_08926</name>
</gene>
<sequence length="227" mass="25396">MAPTTEVALIPLTEGQNPDDPTSAAGQTLKACFETVSKQDGYQRAYWGRQVENNSIGVAFIDWDSLDHHKKFMESEEFPSFMGKLVSLCSGPGKMYHVHWDNHPPVAALVGDGVHATEFLTVYFPQDYSADDQKAFDQNVYKFLDVCKGSAESLKAGYGGWIVEDLDDPNTSEKRKAWTAFVGWDKVESHLNFRNTPAFQDNVHLLKGAKDLKGLVNVHVAVKEWKQ</sequence>
<dbReference type="Gene3D" id="3.30.70.100">
    <property type="match status" value="2"/>
</dbReference>
<dbReference type="SUPFAM" id="SSF54909">
    <property type="entry name" value="Dimeric alpha+beta barrel"/>
    <property type="match status" value="1"/>
</dbReference>
<name>A0A0D1WPT4_9EURO</name>
<organism evidence="2 3">
    <name type="scientific">Exophiala sideris</name>
    <dbReference type="NCBI Taxonomy" id="1016849"/>
    <lineage>
        <taxon>Eukaryota</taxon>
        <taxon>Fungi</taxon>
        <taxon>Dikarya</taxon>
        <taxon>Ascomycota</taxon>
        <taxon>Pezizomycotina</taxon>
        <taxon>Eurotiomycetes</taxon>
        <taxon>Chaetothyriomycetidae</taxon>
        <taxon>Chaetothyriales</taxon>
        <taxon>Herpotrichiellaceae</taxon>
        <taxon>Exophiala</taxon>
    </lineage>
</organism>
<dbReference type="AlphaFoldDB" id="A0A0D1WPT4"/>
<dbReference type="InterPro" id="IPR011008">
    <property type="entry name" value="Dimeric_a/b-barrel"/>
</dbReference>
<evidence type="ECO:0000313" key="3">
    <source>
        <dbReference type="Proteomes" id="UP000053599"/>
    </source>
</evidence>
<protein>
    <recommendedName>
        <fullName evidence="4">ABM domain-containing protein</fullName>
    </recommendedName>
</protein>
<feature type="region of interest" description="Disordered" evidence="1">
    <location>
        <begin position="1"/>
        <end position="25"/>
    </location>
</feature>
<evidence type="ECO:0000256" key="1">
    <source>
        <dbReference type="SAM" id="MobiDB-lite"/>
    </source>
</evidence>
<dbReference type="EMBL" id="KN846954">
    <property type="protein sequence ID" value="KIV77091.1"/>
    <property type="molecule type" value="Genomic_DNA"/>
</dbReference>
<dbReference type="OrthoDB" id="3830579at2759"/>